<reference evidence="11 12" key="1">
    <citation type="submission" date="2015-12" db="EMBL/GenBank/DDBJ databases">
        <title>The genome of Folsomia candida.</title>
        <authorList>
            <person name="Faddeeva A."/>
            <person name="Derks M.F."/>
            <person name="Anvar Y."/>
            <person name="Smit S."/>
            <person name="Van Straalen N."/>
            <person name="Roelofs D."/>
        </authorList>
    </citation>
    <scope>NUCLEOTIDE SEQUENCE [LARGE SCALE GENOMIC DNA]</scope>
    <source>
        <strain evidence="11 12">VU population</strain>
        <tissue evidence="11">Whole body</tissue>
    </source>
</reference>
<name>A0A226EUV0_FOLCA</name>
<keyword evidence="8" id="KW-0807">Transducer</keyword>
<evidence type="ECO:0000256" key="8">
    <source>
        <dbReference type="RuleBase" id="RU000688"/>
    </source>
</evidence>
<feature type="domain" description="G-protein coupled receptors family 1 profile" evidence="10">
    <location>
        <begin position="1"/>
        <end position="236"/>
    </location>
</feature>
<dbReference type="GO" id="GO:0005886">
    <property type="term" value="C:plasma membrane"/>
    <property type="evidence" value="ECO:0007669"/>
    <property type="project" value="UniProtKB-SubCell"/>
</dbReference>
<feature type="transmembrane region" description="Helical" evidence="9">
    <location>
        <begin position="220"/>
        <end position="239"/>
    </location>
</feature>
<feature type="transmembrane region" description="Helical" evidence="9">
    <location>
        <begin position="183"/>
        <end position="205"/>
    </location>
</feature>
<sequence length="334" mass="37912">MFLMPLEVAWNATVTWRGGDLLCRVMAFFRIFGLFLSSFVLVCLAVDRYMAVRFPMQSLSGVRRSRQMIALSWILSVFCSSPQVVFFQVEHHPVFTWYTQCVVYSSLPTKTHTFAYFLFGMFFTYLGPFIIILILYCGIVIELIKRHKESKGQMNSRNGGDGLRRSGIGNIGKAKEKALKMTAVIIIVFFVCWTPYFLISLWYFIDEDSFSQLDPKINKALFFFACTNSTANPVVYGIFRLKSNTDTLRRDNNGGTLRQGISGESLCQRHLHSNNSFRMSEVTQDQSVTIYTPRKSTINVSIMQQPKESQGCNLAVTASTSNHAIKGVLTPSYV</sequence>
<gene>
    <name evidence="11" type="ORF">Fcan01_02600</name>
</gene>
<evidence type="ECO:0000256" key="7">
    <source>
        <dbReference type="ARBA" id="ARBA00023170"/>
    </source>
</evidence>
<keyword evidence="7 8" id="KW-0675">Receptor</keyword>
<keyword evidence="8" id="KW-0297">G-protein coupled receptor</keyword>
<dbReference type="EMBL" id="LNIX01000001">
    <property type="protein sequence ID" value="OXA61383.1"/>
    <property type="molecule type" value="Genomic_DNA"/>
</dbReference>
<dbReference type="InterPro" id="IPR000276">
    <property type="entry name" value="GPCR_Rhodpsn"/>
</dbReference>
<keyword evidence="5 9" id="KW-1133">Transmembrane helix</keyword>
<comment type="subcellular location">
    <subcellularLocation>
        <location evidence="1">Cell membrane</location>
        <topology evidence="1">Multi-pass membrane protein</topology>
    </subcellularLocation>
</comment>
<keyword evidence="12" id="KW-1185">Reference proteome</keyword>
<evidence type="ECO:0000256" key="9">
    <source>
        <dbReference type="SAM" id="Phobius"/>
    </source>
</evidence>
<dbReference type="OMA" id="SERWHET"/>
<dbReference type="PROSITE" id="PS00237">
    <property type="entry name" value="G_PROTEIN_RECEP_F1_1"/>
    <property type="match status" value="1"/>
</dbReference>
<dbReference type="Pfam" id="PF00001">
    <property type="entry name" value="7tm_1"/>
    <property type="match status" value="1"/>
</dbReference>
<evidence type="ECO:0000256" key="6">
    <source>
        <dbReference type="ARBA" id="ARBA00023136"/>
    </source>
</evidence>
<organism evidence="11 12">
    <name type="scientific">Folsomia candida</name>
    <name type="common">Springtail</name>
    <dbReference type="NCBI Taxonomy" id="158441"/>
    <lineage>
        <taxon>Eukaryota</taxon>
        <taxon>Metazoa</taxon>
        <taxon>Ecdysozoa</taxon>
        <taxon>Arthropoda</taxon>
        <taxon>Hexapoda</taxon>
        <taxon>Collembola</taxon>
        <taxon>Entomobryomorpha</taxon>
        <taxon>Isotomoidea</taxon>
        <taxon>Isotomidae</taxon>
        <taxon>Proisotominae</taxon>
        <taxon>Folsomia</taxon>
    </lineage>
</organism>
<keyword evidence="4 8" id="KW-0812">Transmembrane</keyword>
<proteinExistence type="inferred from homology"/>
<evidence type="ECO:0000256" key="1">
    <source>
        <dbReference type="ARBA" id="ARBA00004651"/>
    </source>
</evidence>
<dbReference type="Gene3D" id="1.20.1070.10">
    <property type="entry name" value="Rhodopsin 7-helix transmembrane proteins"/>
    <property type="match status" value="1"/>
</dbReference>
<dbReference type="InterPro" id="IPR017452">
    <property type="entry name" value="GPCR_Rhodpsn_7TM"/>
</dbReference>
<comment type="similarity">
    <text evidence="2 8">Belongs to the G-protein coupled receptor 1 family.</text>
</comment>
<comment type="caution">
    <text evidence="11">The sequence shown here is derived from an EMBL/GenBank/DDBJ whole genome shotgun (WGS) entry which is preliminary data.</text>
</comment>
<dbReference type="Proteomes" id="UP000198287">
    <property type="component" value="Unassembled WGS sequence"/>
</dbReference>
<evidence type="ECO:0000313" key="11">
    <source>
        <dbReference type="EMBL" id="OXA61383.1"/>
    </source>
</evidence>
<accession>A0A226EUV0</accession>
<dbReference type="SUPFAM" id="SSF81321">
    <property type="entry name" value="Family A G protein-coupled receptor-like"/>
    <property type="match status" value="1"/>
</dbReference>
<keyword evidence="6 9" id="KW-0472">Membrane</keyword>
<dbReference type="GO" id="GO:0042277">
    <property type="term" value="F:peptide binding"/>
    <property type="evidence" value="ECO:0007669"/>
    <property type="project" value="TreeGrafter"/>
</dbReference>
<evidence type="ECO:0000256" key="5">
    <source>
        <dbReference type="ARBA" id="ARBA00022989"/>
    </source>
</evidence>
<feature type="transmembrane region" description="Helical" evidence="9">
    <location>
        <begin position="27"/>
        <end position="47"/>
    </location>
</feature>
<feature type="transmembrane region" description="Helical" evidence="9">
    <location>
        <begin position="68"/>
        <end position="89"/>
    </location>
</feature>
<evidence type="ECO:0000259" key="10">
    <source>
        <dbReference type="PROSITE" id="PS50262"/>
    </source>
</evidence>
<dbReference type="PANTHER" id="PTHR24241">
    <property type="entry name" value="NEUROPEPTIDE RECEPTOR-RELATED G-PROTEIN COUPLED RECEPTOR"/>
    <property type="match status" value="1"/>
</dbReference>
<dbReference type="OrthoDB" id="6435638at2759"/>
<keyword evidence="3" id="KW-1003">Cell membrane</keyword>
<evidence type="ECO:0000256" key="2">
    <source>
        <dbReference type="ARBA" id="ARBA00010663"/>
    </source>
</evidence>
<protein>
    <submittedName>
        <fullName evidence="11">Gonadotropin-releasing hormone II receptor</fullName>
    </submittedName>
</protein>
<dbReference type="GO" id="GO:0097003">
    <property type="term" value="F:adipokinetic hormone receptor activity"/>
    <property type="evidence" value="ECO:0007669"/>
    <property type="project" value="TreeGrafter"/>
</dbReference>
<evidence type="ECO:0000313" key="12">
    <source>
        <dbReference type="Proteomes" id="UP000198287"/>
    </source>
</evidence>
<evidence type="ECO:0000256" key="3">
    <source>
        <dbReference type="ARBA" id="ARBA00022475"/>
    </source>
</evidence>
<dbReference type="PROSITE" id="PS50262">
    <property type="entry name" value="G_PROTEIN_RECEP_F1_2"/>
    <property type="match status" value="1"/>
</dbReference>
<dbReference type="GO" id="GO:0004930">
    <property type="term" value="F:G protein-coupled receptor activity"/>
    <property type="evidence" value="ECO:0007669"/>
    <property type="project" value="UniProtKB-KW"/>
</dbReference>
<dbReference type="PRINTS" id="PR00237">
    <property type="entry name" value="GPCRRHODOPSN"/>
</dbReference>
<dbReference type="PANTHER" id="PTHR24241:SF59">
    <property type="entry name" value="ADIPOKINETIC HORMONE RECEPTOR, ISOFORM C"/>
    <property type="match status" value="1"/>
</dbReference>
<dbReference type="GO" id="GO:0032870">
    <property type="term" value="P:cellular response to hormone stimulus"/>
    <property type="evidence" value="ECO:0007669"/>
    <property type="project" value="TreeGrafter"/>
</dbReference>
<feature type="transmembrane region" description="Helical" evidence="9">
    <location>
        <begin position="114"/>
        <end position="144"/>
    </location>
</feature>
<evidence type="ECO:0000256" key="4">
    <source>
        <dbReference type="ARBA" id="ARBA00022692"/>
    </source>
</evidence>
<dbReference type="AlphaFoldDB" id="A0A226EUV0"/>